<gene>
    <name evidence="2" type="ORF">B0T23DRAFT_404350</name>
</gene>
<accession>A0AAJ0I7E4</accession>
<organism evidence="2 3">
    <name type="scientific">Neurospora hispaniola</name>
    <dbReference type="NCBI Taxonomy" id="588809"/>
    <lineage>
        <taxon>Eukaryota</taxon>
        <taxon>Fungi</taxon>
        <taxon>Dikarya</taxon>
        <taxon>Ascomycota</taxon>
        <taxon>Pezizomycotina</taxon>
        <taxon>Sordariomycetes</taxon>
        <taxon>Sordariomycetidae</taxon>
        <taxon>Sordariales</taxon>
        <taxon>Sordariaceae</taxon>
        <taxon>Neurospora</taxon>
    </lineage>
</organism>
<feature type="region of interest" description="Disordered" evidence="1">
    <location>
        <begin position="81"/>
        <end position="112"/>
    </location>
</feature>
<reference evidence="2 3" key="1">
    <citation type="journal article" date="2023" name="Mol. Phylogenet. Evol.">
        <title>Genome-scale phylogeny and comparative genomics of the fungal order Sordariales.</title>
        <authorList>
            <person name="Hensen N."/>
            <person name="Bonometti L."/>
            <person name="Westerberg I."/>
            <person name="Brannstrom I.O."/>
            <person name="Guillou S."/>
            <person name="Cros-Aarteil S."/>
            <person name="Calhoun S."/>
            <person name="Haridas S."/>
            <person name="Kuo A."/>
            <person name="Mondo S."/>
            <person name="Pangilinan J."/>
            <person name="Riley R."/>
            <person name="LaButti K."/>
            <person name="Andreopoulos B."/>
            <person name="Lipzen A."/>
            <person name="Chen C."/>
            <person name="Yan M."/>
            <person name="Daum C."/>
            <person name="Ng V."/>
            <person name="Clum A."/>
            <person name="Steindorff A."/>
            <person name="Ohm R.A."/>
            <person name="Martin F."/>
            <person name="Silar P."/>
            <person name="Natvig D.O."/>
            <person name="Lalanne C."/>
            <person name="Gautier V."/>
            <person name="Ament-Velasquez S.L."/>
            <person name="Kruys A."/>
            <person name="Hutchinson M.I."/>
            <person name="Powell A.J."/>
            <person name="Barry K."/>
            <person name="Miller A.N."/>
            <person name="Grigoriev I.V."/>
            <person name="Debuchy R."/>
            <person name="Gladieux P."/>
            <person name="Hiltunen Thoren M."/>
            <person name="Johannesson H."/>
        </authorList>
    </citation>
    <scope>NUCLEOTIDE SEQUENCE [LARGE SCALE GENOMIC DNA]</scope>
    <source>
        <strain evidence="2 3">FGSC 10403</strain>
    </source>
</reference>
<sequence>MTSTGFMVEKLYGSIWQVCPTIWDVERAIQFYEPHLGGKLTFIMVRRIGRRLKRTYGWMGLMIVSKKGWSVPVGMEDHIQDQSECMPGSGKGNGDENLDGDFGDHLMGDSEP</sequence>
<dbReference type="GeneID" id="87876510"/>
<comment type="caution">
    <text evidence="2">The sequence shown here is derived from an EMBL/GenBank/DDBJ whole genome shotgun (WGS) entry which is preliminary data.</text>
</comment>
<proteinExistence type="predicted"/>
<protein>
    <submittedName>
        <fullName evidence="2">Uncharacterized protein</fullName>
    </submittedName>
</protein>
<feature type="compositionally biased region" description="Basic and acidic residues" evidence="1">
    <location>
        <begin position="102"/>
        <end position="112"/>
    </location>
</feature>
<dbReference type="AlphaFoldDB" id="A0AAJ0I7E4"/>
<evidence type="ECO:0000313" key="2">
    <source>
        <dbReference type="EMBL" id="KAK3492255.1"/>
    </source>
</evidence>
<evidence type="ECO:0000256" key="1">
    <source>
        <dbReference type="SAM" id="MobiDB-lite"/>
    </source>
</evidence>
<dbReference type="EMBL" id="JAULSX010000004">
    <property type="protein sequence ID" value="KAK3492255.1"/>
    <property type="molecule type" value="Genomic_DNA"/>
</dbReference>
<dbReference type="RefSeq" id="XP_062692713.1">
    <property type="nucleotide sequence ID" value="XM_062838888.1"/>
</dbReference>
<dbReference type="Proteomes" id="UP001285908">
    <property type="component" value="Unassembled WGS sequence"/>
</dbReference>
<keyword evidence="3" id="KW-1185">Reference proteome</keyword>
<name>A0AAJ0I7E4_9PEZI</name>
<evidence type="ECO:0000313" key="3">
    <source>
        <dbReference type="Proteomes" id="UP001285908"/>
    </source>
</evidence>
<dbReference type="PANTHER" id="PTHR40788">
    <property type="entry name" value="CLR5 DOMAIN-CONTAINING PROTEIN-RELATED"/>
    <property type="match status" value="1"/>
</dbReference>
<dbReference type="PANTHER" id="PTHR40788:SF2">
    <property type="entry name" value="CLR5 DOMAIN-CONTAINING PROTEIN"/>
    <property type="match status" value="1"/>
</dbReference>